<dbReference type="PANTHER" id="PTHR13932">
    <property type="entry name" value="COPROPORPHYRINIGEN III OXIDASE"/>
    <property type="match status" value="1"/>
</dbReference>
<keyword evidence="2" id="KW-0408">Iron</keyword>
<dbReference type="PANTHER" id="PTHR13932:SF5">
    <property type="entry name" value="RADICAL S-ADENOSYL METHIONINE DOMAIN-CONTAINING PROTEIN 1, MITOCHONDRIAL"/>
    <property type="match status" value="1"/>
</dbReference>
<evidence type="ECO:0000313" key="4">
    <source>
        <dbReference type="EMBL" id="AWT59440.1"/>
    </source>
</evidence>
<dbReference type="GO" id="GO:0004109">
    <property type="term" value="F:coproporphyrinogen oxidase activity"/>
    <property type="evidence" value="ECO:0007669"/>
    <property type="project" value="InterPro"/>
</dbReference>
<dbReference type="Gene3D" id="3.30.750.200">
    <property type="match status" value="1"/>
</dbReference>
<dbReference type="GO" id="GO:0051539">
    <property type="term" value="F:4 iron, 4 sulfur cluster binding"/>
    <property type="evidence" value="ECO:0007669"/>
    <property type="project" value="UniProtKB-UniRule"/>
</dbReference>
<keyword evidence="2" id="KW-0143">Chaperone</keyword>
<reference evidence="4 5" key="1">
    <citation type="submission" date="2018-06" db="EMBL/GenBank/DDBJ databases">
        <title>Draft Genome Sequence of a Novel Marine Bacterium Related to the Verrucomicrobia.</title>
        <authorList>
            <person name="Vosseberg J."/>
            <person name="Martijn J."/>
            <person name="Ettema T.J.G."/>
        </authorList>
    </citation>
    <scope>NUCLEOTIDE SEQUENCE [LARGE SCALE GENOMIC DNA]</scope>
    <source>
        <strain evidence="4">TARA_B100001123</strain>
    </source>
</reference>
<dbReference type="InterPro" id="IPR007197">
    <property type="entry name" value="rSAM"/>
</dbReference>
<keyword evidence="4" id="KW-0560">Oxidoreductase</keyword>
<dbReference type="GO" id="GO:0006779">
    <property type="term" value="P:porphyrin-containing compound biosynthetic process"/>
    <property type="evidence" value="ECO:0007669"/>
    <property type="project" value="InterPro"/>
</dbReference>
<dbReference type="Pfam" id="PF04055">
    <property type="entry name" value="Radical_SAM"/>
    <property type="match status" value="1"/>
</dbReference>
<dbReference type="NCBIfam" id="TIGR00539">
    <property type="entry name" value="hemN_rel"/>
    <property type="match status" value="1"/>
</dbReference>
<keyword evidence="2" id="KW-0479">Metal-binding</keyword>
<sequence>MELYEGSLLKEIDAAYIDRKVDTIFWGGGTPGILPAKMLERIGGMLCGRLPEPPIEWSVEMAPSTVKVDRLRSLKDLGVNRISLGVQSFQDNSLEVLGRKHSKRDVYQAIDLVREIGFENLNLDLIFGLPNQRVEDWIGDLKEAFGIYPTHISTYCLTFEDDTPLFIKMKGGQIKAKDDVAEAAFYETTWQFMADNGYLQYEISNYAIPGYECLHNENTWRMGEWMGFGPSAATQVNGKRFSNVSSLKDWLIGFDEGKPRLVEEVSLTQSILAHDCLIFGFRMNQGVFLEELSIRFPSVPLGKLDSLWDKFRDEGLMVDNGGGNILLTPKGRLLADAIAVEISEKFEEAVEIKSPFSFNIN</sequence>
<keyword evidence="2" id="KW-0004">4Fe-4S</keyword>
<dbReference type="CDD" id="cd01335">
    <property type="entry name" value="Radical_SAM"/>
    <property type="match status" value="1"/>
</dbReference>
<dbReference type="PROSITE" id="PS51918">
    <property type="entry name" value="RADICAL_SAM"/>
    <property type="match status" value="1"/>
</dbReference>
<dbReference type="SMART" id="SM00729">
    <property type="entry name" value="Elp3"/>
    <property type="match status" value="1"/>
</dbReference>
<dbReference type="GO" id="GO:0046872">
    <property type="term" value="F:metal ion binding"/>
    <property type="evidence" value="ECO:0007669"/>
    <property type="project" value="UniProtKB-UniRule"/>
</dbReference>
<name>A0A2Z4AKZ4_9BACT</name>
<dbReference type="EMBL" id="CP029803">
    <property type="protein sequence ID" value="AWT59440.1"/>
    <property type="molecule type" value="Genomic_DNA"/>
</dbReference>
<comment type="function">
    <text evidence="2">Probably acts as a heme chaperone, transferring heme to an unknown acceptor. Binds one molecule of heme per monomer, possibly covalently. Binds 1 [4Fe-4S] cluster. The cluster is coordinated with 3 cysteines and an exchangeable S-adenosyl-L-methionine.</text>
</comment>
<dbReference type="InterPro" id="IPR034505">
    <property type="entry name" value="Coproporphyrinogen-III_oxidase"/>
</dbReference>
<keyword evidence="2" id="KW-0349">Heme</keyword>
<keyword evidence="2" id="KW-0949">S-adenosyl-L-methionine</keyword>
<dbReference type="AlphaFoldDB" id="A0A2Z4AKZ4"/>
<evidence type="ECO:0000259" key="3">
    <source>
        <dbReference type="PROSITE" id="PS51918"/>
    </source>
</evidence>
<protein>
    <recommendedName>
        <fullName evidence="2">Heme chaperone HemW</fullName>
    </recommendedName>
</protein>
<dbReference type="KEGG" id="mtar:DF168_00629"/>
<evidence type="ECO:0000256" key="2">
    <source>
        <dbReference type="RuleBase" id="RU364116"/>
    </source>
</evidence>
<dbReference type="InterPro" id="IPR004559">
    <property type="entry name" value="HemW-like"/>
</dbReference>
<dbReference type="GO" id="GO:0005737">
    <property type="term" value="C:cytoplasm"/>
    <property type="evidence" value="ECO:0007669"/>
    <property type="project" value="UniProtKB-SubCell"/>
</dbReference>
<dbReference type="InterPro" id="IPR058240">
    <property type="entry name" value="rSAM_sf"/>
</dbReference>
<dbReference type="InterPro" id="IPR006638">
    <property type="entry name" value="Elp3/MiaA/NifB-like_rSAM"/>
</dbReference>
<keyword evidence="2" id="KW-0963">Cytoplasm</keyword>
<dbReference type="Proteomes" id="UP000247465">
    <property type="component" value="Chromosome"/>
</dbReference>
<organism evidence="4 5">
    <name type="scientific">Candidatus Moanibacter tarae</name>
    <dbReference type="NCBI Taxonomy" id="2200854"/>
    <lineage>
        <taxon>Bacteria</taxon>
        <taxon>Pseudomonadati</taxon>
        <taxon>Verrucomicrobiota</taxon>
        <taxon>Opitutia</taxon>
        <taxon>Puniceicoccales</taxon>
        <taxon>Puniceicoccales incertae sedis</taxon>
        <taxon>Candidatus Moanibacter</taxon>
    </lineage>
</organism>
<comment type="subcellular location">
    <subcellularLocation>
        <location evidence="2">Cytoplasm</location>
    </subcellularLocation>
</comment>
<proteinExistence type="inferred from homology"/>
<evidence type="ECO:0000256" key="1">
    <source>
        <dbReference type="ARBA" id="ARBA00006100"/>
    </source>
</evidence>
<gene>
    <name evidence="4" type="primary">hemN</name>
    <name evidence="4" type="ORF">DF168_00629</name>
</gene>
<keyword evidence="2" id="KW-0411">Iron-sulfur</keyword>
<dbReference type="SUPFAM" id="SSF102114">
    <property type="entry name" value="Radical SAM enzymes"/>
    <property type="match status" value="1"/>
</dbReference>
<accession>A0A2Z4AKZ4</accession>
<evidence type="ECO:0000313" key="5">
    <source>
        <dbReference type="Proteomes" id="UP000247465"/>
    </source>
</evidence>
<feature type="domain" description="Radical SAM core" evidence="3">
    <location>
        <begin position="1"/>
        <end position="199"/>
    </location>
</feature>
<comment type="similarity">
    <text evidence="1">Belongs to the anaerobic coproporphyrinogen-III oxidase family. HemW subfamily.</text>
</comment>